<reference evidence="1" key="1">
    <citation type="submission" date="2021-10" db="EMBL/GenBank/DDBJ databases">
        <authorList>
            <person name="Mesa V."/>
        </authorList>
    </citation>
    <scope>NUCLEOTIDE SEQUENCE</scope>
    <source>
        <strain evidence="1">CC3_PB</strain>
    </source>
</reference>
<dbReference type="AlphaFoldDB" id="A0AA86JGA1"/>
<evidence type="ECO:0000313" key="1">
    <source>
        <dbReference type="EMBL" id="CAG9705544.1"/>
    </source>
</evidence>
<proteinExistence type="predicted"/>
<accession>A0AA86JGA1</accession>
<organism evidence="1 2">
    <name type="scientific">Clostridium neonatale</name>
    <dbReference type="NCBI Taxonomy" id="137838"/>
    <lineage>
        <taxon>Bacteria</taxon>
        <taxon>Bacillati</taxon>
        <taxon>Bacillota</taxon>
        <taxon>Clostridia</taxon>
        <taxon>Eubacteriales</taxon>
        <taxon>Clostridiaceae</taxon>
        <taxon>Clostridium</taxon>
    </lineage>
</organism>
<dbReference type="RefSeq" id="WP_210885950.1">
    <property type="nucleotide sequence ID" value="NZ_CAKJVE010000004.1"/>
</dbReference>
<evidence type="ECO:0000313" key="2">
    <source>
        <dbReference type="Proteomes" id="UP000789738"/>
    </source>
</evidence>
<dbReference type="EMBL" id="CAKJVE010000004">
    <property type="protein sequence ID" value="CAG9705544.1"/>
    <property type="molecule type" value="Genomic_DNA"/>
</dbReference>
<comment type="caution">
    <text evidence="1">The sequence shown here is derived from an EMBL/GenBank/DDBJ whole genome shotgun (WGS) entry which is preliminary data.</text>
</comment>
<dbReference type="Proteomes" id="UP000789738">
    <property type="component" value="Unassembled WGS sequence"/>
</dbReference>
<protein>
    <submittedName>
        <fullName evidence="1">Uncharacterized protein</fullName>
    </submittedName>
</protein>
<sequence>MAKIIAPNKSYTGVSASVAFCNGEGNTNNPVLIDWFRKYGYEVIQDVAEEGLKIPPPGEEGEKQLSEMGIEELKAYAEEKGIDIGKATSQAGILEKIKEAEEVE</sequence>
<gene>
    <name evidence="1" type="ORF">CNEO_41932</name>
</gene>
<name>A0AA86JGA1_9CLOT</name>